<accession>A0A0E9WFU8</accession>
<sequence length="93" mass="10767">MVKKRVSTTGHVIYHYPQTGSTRFGTRKFQSLFDRKNDLPAAVQIHRSLINLDWLTVGHKNGVRDPHYMKIFTSPGLAEKEHWSRALQPILIQ</sequence>
<evidence type="ECO:0000313" key="1">
    <source>
        <dbReference type="EMBL" id="JAH89186.1"/>
    </source>
</evidence>
<dbReference type="EMBL" id="GBXM01019391">
    <property type="protein sequence ID" value="JAH89186.1"/>
    <property type="molecule type" value="Transcribed_RNA"/>
</dbReference>
<name>A0A0E9WFU8_ANGAN</name>
<protein>
    <submittedName>
        <fullName evidence="1">Uncharacterized protein</fullName>
    </submittedName>
</protein>
<dbReference type="AlphaFoldDB" id="A0A0E9WFU8"/>
<reference evidence="1" key="1">
    <citation type="submission" date="2014-11" db="EMBL/GenBank/DDBJ databases">
        <authorList>
            <person name="Amaro Gonzalez C."/>
        </authorList>
    </citation>
    <scope>NUCLEOTIDE SEQUENCE</scope>
</reference>
<proteinExistence type="predicted"/>
<reference evidence="1" key="2">
    <citation type="journal article" date="2015" name="Fish Shellfish Immunol.">
        <title>Early steps in the European eel (Anguilla anguilla)-Vibrio vulnificus interaction in the gills: Role of the RtxA13 toxin.</title>
        <authorList>
            <person name="Callol A."/>
            <person name="Pajuelo D."/>
            <person name="Ebbesson L."/>
            <person name="Teles M."/>
            <person name="MacKenzie S."/>
            <person name="Amaro C."/>
        </authorList>
    </citation>
    <scope>NUCLEOTIDE SEQUENCE</scope>
</reference>
<organism evidence="1">
    <name type="scientific">Anguilla anguilla</name>
    <name type="common">European freshwater eel</name>
    <name type="synonym">Muraena anguilla</name>
    <dbReference type="NCBI Taxonomy" id="7936"/>
    <lineage>
        <taxon>Eukaryota</taxon>
        <taxon>Metazoa</taxon>
        <taxon>Chordata</taxon>
        <taxon>Craniata</taxon>
        <taxon>Vertebrata</taxon>
        <taxon>Euteleostomi</taxon>
        <taxon>Actinopterygii</taxon>
        <taxon>Neopterygii</taxon>
        <taxon>Teleostei</taxon>
        <taxon>Anguilliformes</taxon>
        <taxon>Anguillidae</taxon>
        <taxon>Anguilla</taxon>
    </lineage>
</organism>